<proteinExistence type="predicted"/>
<organism evidence="1 2">
    <name type="scientific">Escherichia coli</name>
    <dbReference type="NCBI Taxonomy" id="562"/>
    <lineage>
        <taxon>Bacteria</taxon>
        <taxon>Pseudomonadati</taxon>
        <taxon>Pseudomonadota</taxon>
        <taxon>Gammaproteobacteria</taxon>
        <taxon>Enterobacterales</taxon>
        <taxon>Enterobacteriaceae</taxon>
        <taxon>Escherichia</taxon>
    </lineage>
</organism>
<reference evidence="1 2" key="1">
    <citation type="submission" date="2018-06" db="EMBL/GenBank/DDBJ databases">
        <authorList>
            <consortium name="Pathogen Informatics"/>
            <person name="Doyle S."/>
        </authorList>
    </citation>
    <scope>NUCLEOTIDE SEQUENCE [LARGE SCALE GENOMIC DNA]</scope>
    <source>
        <strain evidence="1 2">NCTC13148</strain>
    </source>
</reference>
<evidence type="ECO:0000313" key="1">
    <source>
        <dbReference type="EMBL" id="STN24890.1"/>
    </source>
</evidence>
<evidence type="ECO:0000313" key="2">
    <source>
        <dbReference type="Proteomes" id="UP000254255"/>
    </source>
</evidence>
<name>A0A377F5I2_ECOLX</name>
<accession>A0A377F5I2</accession>
<dbReference type="Proteomes" id="UP000254255">
    <property type="component" value="Unassembled WGS sequence"/>
</dbReference>
<dbReference type="AlphaFoldDB" id="A0A377F5I2"/>
<dbReference type="EMBL" id="UGET01000005">
    <property type="protein sequence ID" value="STN24890.1"/>
    <property type="molecule type" value="Genomic_DNA"/>
</dbReference>
<sequence length="97" mass="10981">MPDGLEFYFKGRTPGLTGFFNKTGDNLLDYQVYMINGKGSKAVSSRNRHVLITQLPYNPVLTYKKNKVLTGINDNTALAYTTGGEAARLWQKWFLLM</sequence>
<protein>
    <submittedName>
        <fullName evidence="1">Uncharacterized protein</fullName>
    </submittedName>
</protein>
<gene>
    <name evidence="1" type="ORF">NCTC13148_05286</name>
</gene>